<feature type="domain" description="C2H2-type" evidence="2">
    <location>
        <begin position="23"/>
        <end position="43"/>
    </location>
</feature>
<proteinExistence type="predicted"/>
<feature type="region of interest" description="Disordered" evidence="1">
    <location>
        <begin position="656"/>
        <end position="693"/>
    </location>
</feature>
<dbReference type="Proteomes" id="UP000447434">
    <property type="component" value="Chromosome 12"/>
</dbReference>
<reference evidence="4" key="1">
    <citation type="journal article" date="2020" name="Nat. Commun.">
        <title>Genome sequence of the cluster root forming white lupin.</title>
        <authorList>
            <person name="Hufnagel B."/>
            <person name="Marques A."/>
            <person name="Soriano A."/>
            <person name="Marques L."/>
            <person name="Divol F."/>
            <person name="Doumas P."/>
            <person name="Sallet E."/>
            <person name="Mancinotti D."/>
            <person name="Carrere S."/>
            <person name="Marande W."/>
            <person name="Arribat S."/>
            <person name="Keller J."/>
            <person name="Huneau C."/>
            <person name="Blein T."/>
            <person name="Aime D."/>
            <person name="Laguerre M."/>
            <person name="Taylor J."/>
            <person name="Schubert V."/>
            <person name="Nelson M."/>
            <person name="Geu-Flores F."/>
            <person name="Crespi M."/>
            <person name="Gallardo-Guerrero K."/>
            <person name="Delaux P.-M."/>
            <person name="Salse J."/>
            <person name="Berges H."/>
            <person name="Guyot R."/>
            <person name="Gouzy J."/>
            <person name="Peret B."/>
        </authorList>
    </citation>
    <scope>NUCLEOTIDE SEQUENCE [LARGE SCALE GENOMIC DNA]</scope>
    <source>
        <strain evidence="4">cv. Amiga</strain>
    </source>
</reference>
<evidence type="ECO:0000259" key="2">
    <source>
        <dbReference type="PROSITE" id="PS00028"/>
    </source>
</evidence>
<evidence type="ECO:0000313" key="3">
    <source>
        <dbReference type="EMBL" id="KAE9603015.1"/>
    </source>
</evidence>
<protein>
    <submittedName>
        <fullName evidence="3">Putative transcription factor C2H2 family</fullName>
    </submittedName>
</protein>
<dbReference type="EMBL" id="WOCE01000012">
    <property type="protein sequence ID" value="KAE9603015.1"/>
    <property type="molecule type" value="Genomic_DNA"/>
</dbReference>
<evidence type="ECO:0000313" key="4">
    <source>
        <dbReference type="Proteomes" id="UP000447434"/>
    </source>
</evidence>
<comment type="caution">
    <text evidence="3">The sequence shown here is derived from an EMBL/GenBank/DDBJ whole genome shotgun (WGS) entry which is preliminary data.</text>
</comment>
<dbReference type="OrthoDB" id="1939753at2759"/>
<dbReference type="PROSITE" id="PS00028">
    <property type="entry name" value="ZINC_FINGER_C2H2_1"/>
    <property type="match status" value="1"/>
</dbReference>
<organism evidence="3 4">
    <name type="scientific">Lupinus albus</name>
    <name type="common">White lupine</name>
    <name type="synonym">Lupinus termis</name>
    <dbReference type="NCBI Taxonomy" id="3870"/>
    <lineage>
        <taxon>Eukaryota</taxon>
        <taxon>Viridiplantae</taxon>
        <taxon>Streptophyta</taxon>
        <taxon>Embryophyta</taxon>
        <taxon>Tracheophyta</taxon>
        <taxon>Spermatophyta</taxon>
        <taxon>Magnoliopsida</taxon>
        <taxon>eudicotyledons</taxon>
        <taxon>Gunneridae</taxon>
        <taxon>Pentapetalae</taxon>
        <taxon>rosids</taxon>
        <taxon>fabids</taxon>
        <taxon>Fabales</taxon>
        <taxon>Fabaceae</taxon>
        <taxon>Papilionoideae</taxon>
        <taxon>50 kb inversion clade</taxon>
        <taxon>genistoids sensu lato</taxon>
        <taxon>core genistoids</taxon>
        <taxon>Genisteae</taxon>
        <taxon>Lupinus</taxon>
    </lineage>
</organism>
<dbReference type="PANTHER" id="PTHR35746:SF1">
    <property type="entry name" value="PENTATRICOPEPTIDE REPEAT (PPR) SUPERFAMILY PROTEIN"/>
    <property type="match status" value="1"/>
</dbReference>
<feature type="region of interest" description="Disordered" evidence="1">
    <location>
        <begin position="72"/>
        <end position="99"/>
    </location>
</feature>
<gene>
    <name evidence="3" type="ORF">Lalb_Chr12g0205781</name>
</gene>
<feature type="region of interest" description="Disordered" evidence="1">
    <location>
        <begin position="362"/>
        <end position="403"/>
    </location>
</feature>
<sequence>MDNQLYQRRTHTPEHESHGVHVCNKCGWSYPKPHPSAKHRRAHKKICGTIEGYKLCASEGQAHLNGCDGEHVSDDDHKTPGLVVSGPKNLDRGKSEKGNDGIRERLVRLRSEDEVFSDAVADFSDIGLSPGTKEPLKQDCLDSDVGRIIVKSSDDCQIHNHSILQFESVEVENTLDLQGHLSDSIVDPLPSSIADFGTEESTFVHSNDFFDLSSDSNPCKAEALPDVFLENKINADENVTDCNLISLAKETNLLAKDEIKSDVDVVENVNSSDSIVDETYGVSDIAVSGVISSDHQVGDEAVLPMEKNSTELLSVQANDDFPLVLNSVEIMSALTNDIQVESAHLEHFSTSSDANILQEKGEGNANADTPLTRDSSPEVAHPQSEYEGFEDPEGVVSQDPLSLPSESINFEHTAEETNAEEKIEVSPVKLTVESFDRSDEIGGSMNAIETEINESHIIPFSEEQGTIDGCKVSQQISLPEGSLVASSNENPRDASFDSATSEKTGVISIDNVSHHEKKSTAINSVAVGGNNVRADVESDTGTKMKDLQPHDFLQSEVTQSSDIIKSDDAREMGKVENCDITESLVISEAVVDATTRNAKGIQCSNIGPISVPQVDIKEDEFNSNDDYNRSADAQDSEVIVKAAENLARMYASLSLSTGPSAQHDSAVEDNQDGEHGGKMSGIPAASFQDRSVNSSVKHSSSGFDASVDTSSRCDSLEGNWGSVSEWLSRCNSMLQLLSILKLYHQKCLNHHLKLLLLQSRKDPTHNS</sequence>
<dbReference type="AlphaFoldDB" id="A0A6A4PN58"/>
<feature type="compositionally biased region" description="Basic and acidic residues" evidence="1">
    <location>
        <begin position="89"/>
        <end position="99"/>
    </location>
</feature>
<name>A0A6A4PN58_LUPAL</name>
<dbReference type="PANTHER" id="PTHR35746">
    <property type="entry name" value="PENTATRICOPEPTIDE REPEAT (PPR) SUPERFAMILY PROTEIN"/>
    <property type="match status" value="1"/>
</dbReference>
<keyword evidence="4" id="KW-1185">Reference proteome</keyword>
<dbReference type="InterPro" id="IPR013087">
    <property type="entry name" value="Znf_C2H2_type"/>
</dbReference>
<evidence type="ECO:0000256" key="1">
    <source>
        <dbReference type="SAM" id="MobiDB-lite"/>
    </source>
</evidence>
<accession>A0A6A4PN58</accession>